<dbReference type="RefSeq" id="WP_048139556.1">
    <property type="nucleotide sequence ID" value="NZ_BBCW01000120.1"/>
</dbReference>
<proteinExistence type="predicted"/>
<dbReference type="HOGENOM" id="CLU_2678936_0_0_2"/>
<sequence>MPFADIAASHEPTMNFGVDVVGYCRDLAWLKEDVKVEFEIVEFEIKKQHKKKHSIIRNSEALFTVSPITVFKQK</sequence>
<dbReference type="GeneID" id="24831262"/>
<dbReference type="Proteomes" id="UP000033101">
    <property type="component" value="Chromosome"/>
</dbReference>
<protein>
    <submittedName>
        <fullName evidence="1">Uncharacterized protein</fullName>
    </submittedName>
</protein>
<accession>A0A0E3SEA8</accession>
<evidence type="ECO:0000313" key="2">
    <source>
        <dbReference type="Proteomes" id="UP000033101"/>
    </source>
</evidence>
<gene>
    <name evidence="1" type="ORF">MSHOH_2029</name>
</gene>
<dbReference type="PATRIC" id="fig|1434110.4.peg.2579"/>
<name>A0A0E3SEA8_9EURY</name>
<organism evidence="1 2">
    <name type="scientific">Methanosarcina horonobensis HB-1 = JCM 15518</name>
    <dbReference type="NCBI Taxonomy" id="1434110"/>
    <lineage>
        <taxon>Archaea</taxon>
        <taxon>Methanobacteriati</taxon>
        <taxon>Methanobacteriota</taxon>
        <taxon>Stenosarchaea group</taxon>
        <taxon>Methanomicrobia</taxon>
        <taxon>Methanosarcinales</taxon>
        <taxon>Methanosarcinaceae</taxon>
        <taxon>Methanosarcina</taxon>
    </lineage>
</organism>
<dbReference type="KEGG" id="mhor:MSHOH_2029"/>
<dbReference type="EMBL" id="CP009516">
    <property type="protein sequence ID" value="AKB78512.1"/>
    <property type="molecule type" value="Genomic_DNA"/>
</dbReference>
<keyword evidence="2" id="KW-1185">Reference proteome</keyword>
<dbReference type="AlphaFoldDB" id="A0A0E3SEA8"/>
<evidence type="ECO:0000313" key="1">
    <source>
        <dbReference type="EMBL" id="AKB78512.1"/>
    </source>
</evidence>
<reference evidence="1 2" key="1">
    <citation type="submission" date="2014-07" db="EMBL/GenBank/DDBJ databases">
        <title>Methanogenic archaea and the global carbon cycle.</title>
        <authorList>
            <person name="Henriksen J.R."/>
            <person name="Luke J."/>
            <person name="Reinhart S."/>
            <person name="Benedict M.N."/>
            <person name="Youngblut N.D."/>
            <person name="Metcalf M.E."/>
            <person name="Whitaker R.J."/>
            <person name="Metcalf W.W."/>
        </authorList>
    </citation>
    <scope>NUCLEOTIDE SEQUENCE [LARGE SCALE GENOMIC DNA]</scope>
    <source>
        <strain evidence="1 2">HB-1</strain>
    </source>
</reference>